<reference evidence="1" key="1">
    <citation type="submission" date="2017-07" db="EMBL/GenBank/DDBJ databases">
        <title>Taro Niue Genome Assembly and Annotation.</title>
        <authorList>
            <person name="Atibalentja N."/>
            <person name="Keating K."/>
            <person name="Fields C.J."/>
        </authorList>
    </citation>
    <scope>NUCLEOTIDE SEQUENCE</scope>
    <source>
        <strain evidence="1">Niue_2</strain>
        <tissue evidence="1">Leaf</tissue>
    </source>
</reference>
<gene>
    <name evidence="1" type="ORF">Taro_032739</name>
</gene>
<feature type="non-terminal residue" evidence="1">
    <location>
        <position position="1"/>
    </location>
</feature>
<name>A0A843VZV4_COLES</name>
<evidence type="ECO:0000313" key="2">
    <source>
        <dbReference type="Proteomes" id="UP000652761"/>
    </source>
</evidence>
<sequence>QGCKLTCVTSLDRAWKGTLKGVHNWRSYALRRPLGCQAVYAPLNSGARVVQHSRISAPVRKHAAKELGDASFGVSTIVKICMYE</sequence>
<protein>
    <submittedName>
        <fullName evidence="1">Uncharacterized protein</fullName>
    </submittedName>
</protein>
<dbReference type="EMBL" id="NMUH01002442">
    <property type="protein sequence ID" value="MQM00008.1"/>
    <property type="molecule type" value="Genomic_DNA"/>
</dbReference>
<proteinExistence type="predicted"/>
<organism evidence="1 2">
    <name type="scientific">Colocasia esculenta</name>
    <name type="common">Wild taro</name>
    <name type="synonym">Arum esculentum</name>
    <dbReference type="NCBI Taxonomy" id="4460"/>
    <lineage>
        <taxon>Eukaryota</taxon>
        <taxon>Viridiplantae</taxon>
        <taxon>Streptophyta</taxon>
        <taxon>Embryophyta</taxon>
        <taxon>Tracheophyta</taxon>
        <taxon>Spermatophyta</taxon>
        <taxon>Magnoliopsida</taxon>
        <taxon>Liliopsida</taxon>
        <taxon>Araceae</taxon>
        <taxon>Aroideae</taxon>
        <taxon>Colocasieae</taxon>
        <taxon>Colocasia</taxon>
    </lineage>
</organism>
<evidence type="ECO:0000313" key="1">
    <source>
        <dbReference type="EMBL" id="MQM00008.1"/>
    </source>
</evidence>
<keyword evidence="2" id="KW-1185">Reference proteome</keyword>
<dbReference type="AlphaFoldDB" id="A0A843VZV4"/>
<feature type="non-terminal residue" evidence="1">
    <location>
        <position position="84"/>
    </location>
</feature>
<comment type="caution">
    <text evidence="1">The sequence shown here is derived from an EMBL/GenBank/DDBJ whole genome shotgun (WGS) entry which is preliminary data.</text>
</comment>
<dbReference type="Proteomes" id="UP000652761">
    <property type="component" value="Unassembled WGS sequence"/>
</dbReference>
<accession>A0A843VZV4</accession>